<reference evidence="4 5" key="1">
    <citation type="submission" date="2016-09" db="EMBL/GenBank/DDBJ databases">
        <authorList>
            <person name="Capua I."/>
            <person name="De Benedictis P."/>
            <person name="Joannis T."/>
            <person name="Lombin L.H."/>
            <person name="Cattoli G."/>
        </authorList>
    </citation>
    <scope>NUCLEOTIDE SEQUENCE [LARGE SCALE GENOMIC DNA]</scope>
    <source>
        <strain evidence="4 5">UB20</strain>
    </source>
</reference>
<dbReference type="Pfam" id="PF12849">
    <property type="entry name" value="PBP_like_2"/>
    <property type="match status" value="1"/>
</dbReference>
<dbReference type="PROSITE" id="PS51257">
    <property type="entry name" value="PROKAR_LIPOPROTEIN"/>
    <property type="match status" value="1"/>
</dbReference>
<sequence length="319" mass="36186">MKNWILMALCLAVFSSCDKTEPNDNPSLTLEGLTLDNFPKMSCSTSTRPLQTLLACKLLNIEYKWFQYIGLNDTWDIIPIYSKLTDAEQRFFEEKLQCPTTHGAFTRLIDGETELIIASRSISRDEKTYAEQKGIRLIEKPIALDALVFIVNPENPVRALTTEQIQNIYTGKITRWSDVGGKEADIHPYMRNPNSGSQEKMETLVMKGLTMKKWPEMMGGSMLSPFYSILSDADGIGYTVYYYYDRIVRQPAQYPTVAINGALPSHESIRTQKYPYTTYVYAAIRADTDKASMAYQMFDLLSSEAARKVIDESGYVAVL</sequence>
<proteinExistence type="predicted"/>
<dbReference type="EMBL" id="NSLJ01000008">
    <property type="protein sequence ID" value="PDP44317.1"/>
    <property type="molecule type" value="Genomic_DNA"/>
</dbReference>
<evidence type="ECO:0000313" key="5">
    <source>
        <dbReference type="Proteomes" id="UP000182057"/>
    </source>
</evidence>
<evidence type="ECO:0000256" key="1">
    <source>
        <dbReference type="ARBA" id="ARBA00022729"/>
    </source>
</evidence>
<dbReference type="RefSeq" id="WP_052449129.1">
    <property type="nucleotide sequence ID" value="NZ_CBDEMX010000028.1"/>
</dbReference>
<keyword evidence="1" id="KW-0732">Signal</keyword>
<dbReference type="OrthoDB" id="9783488at2"/>
<protein>
    <submittedName>
        <fullName evidence="3">Phosphate ABC transporter substrate-binding protein</fullName>
    </submittedName>
    <submittedName>
        <fullName evidence="4">Phosphate-binding protein PstS</fullName>
    </submittedName>
</protein>
<dbReference type="Proteomes" id="UP000182057">
    <property type="component" value="Unassembled WGS sequence"/>
</dbReference>
<gene>
    <name evidence="4" type="primary">pstS</name>
    <name evidence="3" type="ORF">CLI86_04555</name>
    <name evidence="4" type="ORF">TFUB20_01937</name>
</gene>
<dbReference type="Proteomes" id="UP000219259">
    <property type="component" value="Unassembled WGS sequence"/>
</dbReference>
<dbReference type="Gene3D" id="3.40.190.10">
    <property type="entry name" value="Periplasmic binding protein-like II"/>
    <property type="match status" value="2"/>
</dbReference>
<evidence type="ECO:0000313" key="6">
    <source>
        <dbReference type="Proteomes" id="UP000219259"/>
    </source>
</evidence>
<dbReference type="SUPFAM" id="SSF53850">
    <property type="entry name" value="Periplasmic binding protein-like II"/>
    <property type="match status" value="1"/>
</dbReference>
<accession>A0A1D3UPH5</accession>
<dbReference type="EMBL" id="FMMM01000067">
    <property type="protein sequence ID" value="SCQ23060.1"/>
    <property type="molecule type" value="Genomic_DNA"/>
</dbReference>
<dbReference type="PANTHER" id="PTHR30570">
    <property type="entry name" value="PERIPLASMIC PHOSPHATE BINDING COMPONENT OF PHOSPHATE ABC TRANSPORTER"/>
    <property type="match status" value="1"/>
</dbReference>
<dbReference type="InterPro" id="IPR050811">
    <property type="entry name" value="Phosphate_ABC_transporter"/>
</dbReference>
<evidence type="ECO:0000259" key="2">
    <source>
        <dbReference type="Pfam" id="PF12849"/>
    </source>
</evidence>
<dbReference type="InterPro" id="IPR024370">
    <property type="entry name" value="PBP_domain"/>
</dbReference>
<feature type="domain" description="PBP" evidence="2">
    <location>
        <begin position="101"/>
        <end position="287"/>
    </location>
</feature>
<name>A0A1D3UPH5_TANFO</name>
<reference evidence="3 6" key="2">
    <citation type="submission" date="2017-09" db="EMBL/GenBank/DDBJ databases">
        <title>Phase variable restriction modification systems are present in the genome sequences of periodontal pathogens Prevotella intermedia, Tannerella forsythia and Porphyromonas gingivalis.</title>
        <authorList>
            <person name="Haigh R.D."/>
            <person name="Crawford L."/>
            <person name="Ralph J."/>
            <person name="Wanford J."/>
            <person name="Vartoukian S.R."/>
            <person name="Hijazib K."/>
            <person name="Wade W."/>
            <person name="Oggioni M.R."/>
        </authorList>
    </citation>
    <scope>NUCLEOTIDE SEQUENCE [LARGE SCALE GENOMIC DNA]</scope>
    <source>
        <strain evidence="3 6">WW11663</strain>
    </source>
</reference>
<organism evidence="4 5">
    <name type="scientific">Tannerella forsythia</name>
    <name type="common">Bacteroides forsythus</name>
    <dbReference type="NCBI Taxonomy" id="28112"/>
    <lineage>
        <taxon>Bacteria</taxon>
        <taxon>Pseudomonadati</taxon>
        <taxon>Bacteroidota</taxon>
        <taxon>Bacteroidia</taxon>
        <taxon>Bacteroidales</taxon>
        <taxon>Tannerellaceae</taxon>
        <taxon>Tannerella</taxon>
    </lineage>
</organism>
<evidence type="ECO:0000313" key="4">
    <source>
        <dbReference type="EMBL" id="SCQ23060.1"/>
    </source>
</evidence>
<dbReference type="PANTHER" id="PTHR30570:SF1">
    <property type="entry name" value="PHOSPHATE-BINDING PROTEIN PSTS"/>
    <property type="match status" value="1"/>
</dbReference>
<evidence type="ECO:0000313" key="3">
    <source>
        <dbReference type="EMBL" id="PDP44317.1"/>
    </source>
</evidence>
<dbReference type="AlphaFoldDB" id="A0A1D3UPH5"/>